<evidence type="ECO:0000256" key="2">
    <source>
        <dbReference type="SAM" id="MobiDB-lite"/>
    </source>
</evidence>
<sequence length="313" mass="34572">MSSKYNLKWNSHHVETFRSFETLRHREMFVDVTLSCNDQFLKAHKLVLCAGSGYFERILNRDASGSPLIHFYGIDMHLLKLLVEFMYNGEVEVPSLDLEKFIEVAEHLEVKGLKGDKSKGSSVSHGMGGTTIPVAGVEDALAHKRKSSARPWQDYDEPLAPPVKLARPLVHPARQQWVGHAPSHQRVKPINVPSPSQVGLAEPQPGPSSVEDVVKQENEDEEEEVTEVQEDMAENSVGASASIDEGQWDEQSQSSYYAEGAEGEPEMPLNIPAEVDPQCLSMCVDTVPVCATPETSCVVVELGFPAWVVIPFP</sequence>
<feature type="domain" description="BTB" evidence="3">
    <location>
        <begin position="30"/>
        <end position="95"/>
    </location>
</feature>
<dbReference type="EMBL" id="CAJPEV010001958">
    <property type="protein sequence ID" value="CAG0895072.1"/>
    <property type="molecule type" value="Genomic_DNA"/>
</dbReference>
<dbReference type="CDD" id="cd18315">
    <property type="entry name" value="BTB_POZ_BAB-like"/>
    <property type="match status" value="1"/>
</dbReference>
<dbReference type="OrthoDB" id="10261408at2759"/>
<evidence type="ECO:0000259" key="3">
    <source>
        <dbReference type="PROSITE" id="PS50097"/>
    </source>
</evidence>
<feature type="region of interest" description="Disordered" evidence="2">
    <location>
        <begin position="176"/>
        <end position="265"/>
    </location>
</feature>
<evidence type="ECO:0000313" key="5">
    <source>
        <dbReference type="Proteomes" id="UP000677054"/>
    </source>
</evidence>
<organism evidence="4">
    <name type="scientific">Darwinula stevensoni</name>
    <dbReference type="NCBI Taxonomy" id="69355"/>
    <lineage>
        <taxon>Eukaryota</taxon>
        <taxon>Metazoa</taxon>
        <taxon>Ecdysozoa</taxon>
        <taxon>Arthropoda</taxon>
        <taxon>Crustacea</taxon>
        <taxon>Oligostraca</taxon>
        <taxon>Ostracoda</taxon>
        <taxon>Podocopa</taxon>
        <taxon>Podocopida</taxon>
        <taxon>Darwinulocopina</taxon>
        <taxon>Darwinuloidea</taxon>
        <taxon>Darwinulidae</taxon>
        <taxon>Darwinula</taxon>
    </lineage>
</organism>
<reference evidence="4" key="1">
    <citation type="submission" date="2020-11" db="EMBL/GenBank/DDBJ databases">
        <authorList>
            <person name="Tran Van P."/>
        </authorList>
    </citation>
    <scope>NUCLEOTIDE SEQUENCE</scope>
</reference>
<gene>
    <name evidence="4" type="ORF">DSTB1V02_LOCUS8515</name>
</gene>
<evidence type="ECO:0000313" key="4">
    <source>
        <dbReference type="EMBL" id="CAD7248706.1"/>
    </source>
</evidence>
<dbReference type="PROSITE" id="PS50097">
    <property type="entry name" value="BTB"/>
    <property type="match status" value="1"/>
</dbReference>
<dbReference type="PANTHER" id="PTHR23110">
    <property type="entry name" value="BTB DOMAIN TRANSCRIPTION FACTOR"/>
    <property type="match status" value="1"/>
</dbReference>
<dbReference type="InterPro" id="IPR011333">
    <property type="entry name" value="SKP1/BTB/POZ_sf"/>
</dbReference>
<proteinExistence type="predicted"/>
<protein>
    <recommendedName>
        <fullName evidence="3">BTB domain-containing protein</fullName>
    </recommendedName>
</protein>
<keyword evidence="5" id="KW-1185">Reference proteome</keyword>
<accession>A0A7R9A838</accession>
<name>A0A7R9A838_9CRUS</name>
<feature type="compositionally biased region" description="Acidic residues" evidence="2">
    <location>
        <begin position="218"/>
        <end position="233"/>
    </location>
</feature>
<dbReference type="GO" id="GO:0005634">
    <property type="term" value="C:nucleus"/>
    <property type="evidence" value="ECO:0007669"/>
    <property type="project" value="TreeGrafter"/>
</dbReference>
<dbReference type="Gene3D" id="3.30.710.10">
    <property type="entry name" value="Potassium Channel Kv1.1, Chain A"/>
    <property type="match status" value="1"/>
</dbReference>
<evidence type="ECO:0000256" key="1">
    <source>
        <dbReference type="ARBA" id="ARBA00023242"/>
    </source>
</evidence>
<dbReference type="EMBL" id="LR901475">
    <property type="protein sequence ID" value="CAD7248706.1"/>
    <property type="molecule type" value="Genomic_DNA"/>
</dbReference>
<dbReference type="InterPro" id="IPR000210">
    <property type="entry name" value="BTB/POZ_dom"/>
</dbReference>
<dbReference type="Pfam" id="PF00651">
    <property type="entry name" value="BTB"/>
    <property type="match status" value="1"/>
</dbReference>
<dbReference type="AlphaFoldDB" id="A0A7R9A838"/>
<dbReference type="Proteomes" id="UP000677054">
    <property type="component" value="Unassembled WGS sequence"/>
</dbReference>
<dbReference type="SUPFAM" id="SSF54695">
    <property type="entry name" value="POZ domain"/>
    <property type="match status" value="1"/>
</dbReference>
<keyword evidence="1" id="KW-0539">Nucleus</keyword>
<dbReference type="GO" id="GO:0006357">
    <property type="term" value="P:regulation of transcription by RNA polymerase II"/>
    <property type="evidence" value="ECO:0007669"/>
    <property type="project" value="TreeGrafter"/>
</dbReference>
<dbReference type="InterPro" id="IPR051095">
    <property type="entry name" value="Dros_DevTransReg"/>
</dbReference>
<dbReference type="PANTHER" id="PTHR23110:SF99">
    <property type="entry name" value="BROAD-COMPLEX CORE PROTEIN ISOFORM 6"/>
    <property type="match status" value="1"/>
</dbReference>
<dbReference type="SMART" id="SM00225">
    <property type="entry name" value="BTB"/>
    <property type="match status" value="1"/>
</dbReference>